<keyword evidence="10" id="KW-1185">Reference proteome</keyword>
<protein>
    <submittedName>
        <fullName evidence="9">MFS transporter</fullName>
    </submittedName>
</protein>
<dbReference type="STRING" id="73044.GCA_000725795_03070"/>
<evidence type="ECO:0000256" key="1">
    <source>
        <dbReference type="ARBA" id="ARBA00004651"/>
    </source>
</evidence>
<feature type="transmembrane region" description="Helical" evidence="8">
    <location>
        <begin position="191"/>
        <end position="214"/>
    </location>
</feature>
<keyword evidence="6 8" id="KW-0472">Membrane</keyword>
<feature type="transmembrane region" description="Helical" evidence="8">
    <location>
        <begin position="260"/>
        <end position="284"/>
    </location>
</feature>
<dbReference type="OrthoDB" id="3811961at2"/>
<comment type="subcellular location">
    <subcellularLocation>
        <location evidence="1">Cell membrane</location>
        <topology evidence="1">Multi-pass membrane protein</topology>
    </subcellularLocation>
</comment>
<evidence type="ECO:0000256" key="8">
    <source>
        <dbReference type="SAM" id="Phobius"/>
    </source>
</evidence>
<dbReference type="Gene3D" id="1.20.1250.20">
    <property type="entry name" value="MFS general substrate transporter like domains"/>
    <property type="match status" value="1"/>
</dbReference>
<proteinExistence type="predicted"/>
<dbReference type="InterPro" id="IPR010290">
    <property type="entry name" value="TM_effector"/>
</dbReference>
<dbReference type="Pfam" id="PF05977">
    <property type="entry name" value="MFS_3"/>
    <property type="match status" value="1"/>
</dbReference>
<sequence>MADRVALQPVVVSTRGLVVCSRRIRADFITPVNGRLCVKLGSRFGWLWAAYAVSAAGTWLAFDAFALIALLVLHAGPAQVALLASAGPAVGALLAVPLGPWMEFRRKRPVMILADLVRCAALLAVPAAHFLGVLGFGQLLLVSMVVAAADLTFTAASGAHLKSLVPRAGLLTATSRFESTTWTATVLGPPLGGAAVGLFGPVVTVAANALSFLLSALGIRAIKGPETAPERPPRDPSRPRAADLLDGWRHLLTSRELRPLFLNTVAVNGLIMAQAPLLAVLMLGPLGFQPWQYGLAFAVPCLGGLLGSRLARPLAARYGRRRVLLVSGVLRACWPLGLAFVRPGVPGLVLVMAVELGLITCASVFTPVLAAERLERTPDDRVARTLSAWSVSTRTGTAALTALWGLMASLTGPRTAIAAAGVLLLATAPMLRSLATGRRSPASVPPSPAGPPPSR</sequence>
<evidence type="ECO:0000313" key="9">
    <source>
        <dbReference type="EMBL" id="QBJ93426.1"/>
    </source>
</evidence>
<feature type="transmembrane region" description="Helical" evidence="8">
    <location>
        <begin position="347"/>
        <end position="370"/>
    </location>
</feature>
<dbReference type="GO" id="GO:0005886">
    <property type="term" value="C:plasma membrane"/>
    <property type="evidence" value="ECO:0007669"/>
    <property type="project" value="UniProtKB-SubCell"/>
</dbReference>
<gene>
    <name evidence="9" type="ORF">D0Z67_26200</name>
</gene>
<feature type="compositionally biased region" description="Pro residues" evidence="7">
    <location>
        <begin position="443"/>
        <end position="455"/>
    </location>
</feature>
<evidence type="ECO:0000256" key="2">
    <source>
        <dbReference type="ARBA" id="ARBA00022448"/>
    </source>
</evidence>
<dbReference type="AlphaFoldDB" id="A0A4V1A057"/>
<organism evidence="9 10">
    <name type="scientific">Streptomyces seoulensis</name>
    <dbReference type="NCBI Taxonomy" id="73044"/>
    <lineage>
        <taxon>Bacteria</taxon>
        <taxon>Bacillati</taxon>
        <taxon>Actinomycetota</taxon>
        <taxon>Actinomycetes</taxon>
        <taxon>Kitasatosporales</taxon>
        <taxon>Streptomycetaceae</taxon>
        <taxon>Streptomyces</taxon>
    </lineage>
</organism>
<dbReference type="SUPFAM" id="SSF103473">
    <property type="entry name" value="MFS general substrate transporter"/>
    <property type="match status" value="1"/>
</dbReference>
<dbReference type="KEGG" id="sseo:D0Z67_26200"/>
<name>A0A4V1A057_STRSO</name>
<evidence type="ECO:0000313" key="10">
    <source>
        <dbReference type="Proteomes" id="UP000292547"/>
    </source>
</evidence>
<keyword evidence="3" id="KW-1003">Cell membrane</keyword>
<evidence type="ECO:0000256" key="3">
    <source>
        <dbReference type="ARBA" id="ARBA00022475"/>
    </source>
</evidence>
<feature type="transmembrane region" description="Helical" evidence="8">
    <location>
        <begin position="48"/>
        <end position="73"/>
    </location>
</feature>
<feature type="region of interest" description="Disordered" evidence="7">
    <location>
        <begin position="436"/>
        <end position="455"/>
    </location>
</feature>
<dbReference type="CDD" id="cd06173">
    <property type="entry name" value="MFS_MefA_like"/>
    <property type="match status" value="1"/>
</dbReference>
<evidence type="ECO:0000256" key="7">
    <source>
        <dbReference type="SAM" id="MobiDB-lite"/>
    </source>
</evidence>
<dbReference type="PANTHER" id="PTHR23513">
    <property type="entry name" value="INTEGRAL MEMBRANE EFFLUX PROTEIN-RELATED"/>
    <property type="match status" value="1"/>
</dbReference>
<dbReference type="PANTHER" id="PTHR23513:SF6">
    <property type="entry name" value="MAJOR FACILITATOR SUPERFAMILY ASSOCIATED DOMAIN-CONTAINING PROTEIN"/>
    <property type="match status" value="1"/>
</dbReference>
<reference evidence="9 10" key="1">
    <citation type="submission" date="2018-08" db="EMBL/GenBank/DDBJ databases">
        <title>The complete genome sequence of Streptomyces seoulensis, a pioneer strain for nickel superoxide dismutase discovery.</title>
        <authorList>
            <person name="Shin J."/>
            <person name="Lee J.-S."/>
            <person name="Lee E.-J."/>
            <person name="Youn H.-D."/>
        </authorList>
    </citation>
    <scope>NUCLEOTIDE SEQUENCE [LARGE SCALE GENOMIC DNA]</scope>
    <source>
        <strain evidence="9 10">KCTC 9819</strain>
    </source>
</reference>
<feature type="transmembrane region" description="Helical" evidence="8">
    <location>
        <begin position="80"/>
        <end position="98"/>
    </location>
</feature>
<feature type="transmembrane region" description="Helical" evidence="8">
    <location>
        <begin position="323"/>
        <end position="341"/>
    </location>
</feature>
<dbReference type="Proteomes" id="UP000292547">
    <property type="component" value="Chromosome"/>
</dbReference>
<evidence type="ECO:0000256" key="5">
    <source>
        <dbReference type="ARBA" id="ARBA00022989"/>
    </source>
</evidence>
<evidence type="ECO:0000256" key="4">
    <source>
        <dbReference type="ARBA" id="ARBA00022692"/>
    </source>
</evidence>
<keyword evidence="4 8" id="KW-0812">Transmembrane</keyword>
<keyword evidence="2" id="KW-0813">Transport</keyword>
<accession>A0A4V1A057</accession>
<evidence type="ECO:0000256" key="6">
    <source>
        <dbReference type="ARBA" id="ARBA00023136"/>
    </source>
</evidence>
<keyword evidence="5 8" id="KW-1133">Transmembrane helix</keyword>
<feature type="transmembrane region" description="Helical" evidence="8">
    <location>
        <begin position="290"/>
        <end position="311"/>
    </location>
</feature>
<dbReference type="EMBL" id="CP032229">
    <property type="protein sequence ID" value="QBJ93426.1"/>
    <property type="molecule type" value="Genomic_DNA"/>
</dbReference>
<dbReference type="InterPro" id="IPR036259">
    <property type="entry name" value="MFS_trans_sf"/>
</dbReference>
<feature type="transmembrane region" description="Helical" evidence="8">
    <location>
        <begin position="110"/>
        <end position="132"/>
    </location>
</feature>